<evidence type="ECO:0000313" key="2">
    <source>
        <dbReference type="EMBL" id="TFU27396.1"/>
    </source>
</evidence>
<gene>
    <name evidence="2" type="ORF">E0687_01265</name>
</gene>
<accession>A0A4Y9FE37</accession>
<proteinExistence type="predicted"/>
<evidence type="ECO:0000313" key="3">
    <source>
        <dbReference type="Proteomes" id="UP000297668"/>
    </source>
</evidence>
<dbReference type="EMBL" id="SJZF01000002">
    <property type="protein sequence ID" value="TFU27396.1"/>
    <property type="molecule type" value="Genomic_DNA"/>
</dbReference>
<comment type="caution">
    <text evidence="2">The sequence shown here is derived from an EMBL/GenBank/DDBJ whole genome shotgun (WGS) entry which is preliminary data.</text>
</comment>
<keyword evidence="1" id="KW-0812">Transmembrane</keyword>
<keyword evidence="1" id="KW-1133">Transmembrane helix</keyword>
<organism evidence="2 3">
    <name type="scientific">Thermus tengchongensis</name>
    <dbReference type="NCBI Taxonomy" id="1214928"/>
    <lineage>
        <taxon>Bacteria</taxon>
        <taxon>Thermotogati</taxon>
        <taxon>Deinococcota</taxon>
        <taxon>Deinococci</taxon>
        <taxon>Thermales</taxon>
        <taxon>Thermaceae</taxon>
        <taxon>Thermus</taxon>
    </lineage>
</organism>
<sequence length="104" mass="10893">MTLVLLGVLLLLQNLGLALGRVLLGVPGFGLLGVEAGWLLFVGLALTFGLLFLLGQRWALWPALGVLVPLALASEGLRGLLAYAFPLALVGAEAYLLWRSVGKG</sequence>
<feature type="transmembrane region" description="Helical" evidence="1">
    <location>
        <begin position="36"/>
        <end position="53"/>
    </location>
</feature>
<name>A0A4Y9FE37_9DEIN</name>
<evidence type="ECO:0000256" key="1">
    <source>
        <dbReference type="SAM" id="Phobius"/>
    </source>
</evidence>
<reference evidence="2 3" key="1">
    <citation type="submission" date="2019-03" db="EMBL/GenBank/DDBJ databases">
        <title>Thermus tengchongensis species for the arsenic transformation mechanism.</title>
        <authorList>
            <person name="Yuan G.C."/>
        </authorList>
    </citation>
    <scope>NUCLEOTIDE SEQUENCE [LARGE SCALE GENOMIC DNA]</scope>
    <source>
        <strain evidence="2 3">15W</strain>
    </source>
</reference>
<feature type="transmembrane region" description="Helical" evidence="1">
    <location>
        <begin position="80"/>
        <end position="98"/>
    </location>
</feature>
<dbReference type="Proteomes" id="UP000297668">
    <property type="component" value="Unassembled WGS sequence"/>
</dbReference>
<protein>
    <submittedName>
        <fullName evidence="2">Uncharacterized protein</fullName>
    </submittedName>
</protein>
<dbReference type="AlphaFoldDB" id="A0A4Y9FE37"/>
<keyword evidence="1" id="KW-0472">Membrane</keyword>